<organism evidence="3 4">
    <name type="scientific">Rotaria socialis</name>
    <dbReference type="NCBI Taxonomy" id="392032"/>
    <lineage>
        <taxon>Eukaryota</taxon>
        <taxon>Metazoa</taxon>
        <taxon>Spiralia</taxon>
        <taxon>Gnathifera</taxon>
        <taxon>Rotifera</taxon>
        <taxon>Eurotatoria</taxon>
        <taxon>Bdelloidea</taxon>
        <taxon>Philodinida</taxon>
        <taxon>Philodinidae</taxon>
        <taxon>Rotaria</taxon>
    </lineage>
</organism>
<accession>A0A821FFS5</accession>
<dbReference type="SUPFAM" id="SSF69318">
    <property type="entry name" value="Integrin alpha N-terminal domain"/>
    <property type="match status" value="1"/>
</dbReference>
<evidence type="ECO:0000313" key="2">
    <source>
        <dbReference type="EMBL" id="CAF3352406.1"/>
    </source>
</evidence>
<gene>
    <name evidence="2" type="ORF">KIK155_LOCUS3724</name>
    <name evidence="3" type="ORF">TOA249_LOCUS13970</name>
</gene>
<dbReference type="EMBL" id="CAJOBS010000848">
    <property type="protein sequence ID" value="CAF4650695.1"/>
    <property type="molecule type" value="Genomic_DNA"/>
</dbReference>
<dbReference type="InterPro" id="IPR054583">
    <property type="entry name" value="Beta-prop_AUDH"/>
</dbReference>
<evidence type="ECO:0000313" key="3">
    <source>
        <dbReference type="EMBL" id="CAF4650695.1"/>
    </source>
</evidence>
<proteinExistence type="predicted"/>
<comment type="caution">
    <text evidence="3">The sequence shown here is derived from an EMBL/GenBank/DDBJ whole genome shotgun (WGS) entry which is preliminary data.</text>
</comment>
<reference evidence="3" key="1">
    <citation type="submission" date="2021-02" db="EMBL/GenBank/DDBJ databases">
        <authorList>
            <person name="Nowell W R."/>
        </authorList>
    </citation>
    <scope>NUCLEOTIDE SEQUENCE</scope>
</reference>
<evidence type="ECO:0000259" key="1">
    <source>
        <dbReference type="Pfam" id="PF22301"/>
    </source>
</evidence>
<evidence type="ECO:0000313" key="4">
    <source>
        <dbReference type="Proteomes" id="UP000663838"/>
    </source>
</evidence>
<dbReference type="Proteomes" id="UP000663865">
    <property type="component" value="Unassembled WGS sequence"/>
</dbReference>
<dbReference type="InterPro" id="IPR028994">
    <property type="entry name" value="Integrin_alpha_N"/>
</dbReference>
<sequence>MINQEFFHAIHDATIFNDGQLDNLLIASYEGINWLYFNPESEQWKIEHVGDGEQEKIPQAIYWCNGDIDVGRIENEPLPYMVAIKPFHGNVISAYVKNTKNSLKNIQWKRYTLDVYGYPNDNGESSAHYIACGDFDKDGDDEFLAALREPSPSQGVYFYKAINLTHGLFAEWKVSDDSAARIAIVDFDYDNVLDSATISYSVPS</sequence>
<protein>
    <recommendedName>
        <fullName evidence="1">Aldos-2-ulose dehydratase beta-propeller domain-containing protein</fullName>
    </recommendedName>
</protein>
<dbReference type="Proteomes" id="UP000663838">
    <property type="component" value="Unassembled WGS sequence"/>
</dbReference>
<feature type="domain" description="Aldos-2-ulose dehydratase beta-propeller" evidence="1">
    <location>
        <begin position="7"/>
        <end position="98"/>
    </location>
</feature>
<dbReference type="AlphaFoldDB" id="A0A821FFS5"/>
<dbReference type="Pfam" id="PF22301">
    <property type="entry name" value="AUDH_beta_propeller"/>
    <property type="match status" value="1"/>
</dbReference>
<dbReference type="EMBL" id="CAJNYV010000243">
    <property type="protein sequence ID" value="CAF3352406.1"/>
    <property type="molecule type" value="Genomic_DNA"/>
</dbReference>
<name>A0A821FFS5_9BILA</name>